<protein>
    <recommendedName>
        <fullName evidence="1">Cupin type-2 domain-containing protein</fullName>
    </recommendedName>
</protein>
<feature type="non-terminal residue" evidence="2">
    <location>
        <position position="760"/>
    </location>
</feature>
<dbReference type="InterPro" id="IPR014710">
    <property type="entry name" value="RmlC-like_jellyroll"/>
</dbReference>
<dbReference type="EMBL" id="CAMXCT020002935">
    <property type="protein sequence ID" value="CAL1154793.1"/>
    <property type="molecule type" value="Genomic_DNA"/>
</dbReference>
<dbReference type="EMBL" id="CAMXCT010002935">
    <property type="protein sequence ID" value="CAI4001418.1"/>
    <property type="molecule type" value="Genomic_DNA"/>
</dbReference>
<organism evidence="2">
    <name type="scientific">Cladocopium goreaui</name>
    <dbReference type="NCBI Taxonomy" id="2562237"/>
    <lineage>
        <taxon>Eukaryota</taxon>
        <taxon>Sar</taxon>
        <taxon>Alveolata</taxon>
        <taxon>Dinophyceae</taxon>
        <taxon>Suessiales</taxon>
        <taxon>Symbiodiniaceae</taxon>
        <taxon>Cladocopium</taxon>
    </lineage>
</organism>
<accession>A0A9P1G643</accession>
<evidence type="ECO:0000313" key="2">
    <source>
        <dbReference type="EMBL" id="CAI4001418.1"/>
    </source>
</evidence>
<dbReference type="Gene3D" id="2.60.120.10">
    <property type="entry name" value="Jelly Rolls"/>
    <property type="match status" value="1"/>
</dbReference>
<dbReference type="AlphaFoldDB" id="A0A9P1G643"/>
<dbReference type="Pfam" id="PF07883">
    <property type="entry name" value="Cupin_2"/>
    <property type="match status" value="1"/>
</dbReference>
<dbReference type="CDD" id="cd02208">
    <property type="entry name" value="cupin_RmlC-like"/>
    <property type="match status" value="1"/>
</dbReference>
<name>A0A9P1G643_9DINO</name>
<dbReference type="OrthoDB" id="1903705at2759"/>
<comment type="caution">
    <text evidence="2">The sequence shown here is derived from an EMBL/GenBank/DDBJ whole genome shotgun (WGS) entry which is preliminary data.</text>
</comment>
<dbReference type="InterPro" id="IPR013096">
    <property type="entry name" value="Cupin_2"/>
</dbReference>
<dbReference type="Proteomes" id="UP001152797">
    <property type="component" value="Unassembled WGS sequence"/>
</dbReference>
<feature type="domain" description="Cupin type-2" evidence="1">
    <location>
        <begin position="565"/>
        <end position="623"/>
    </location>
</feature>
<gene>
    <name evidence="2" type="ORF">C1SCF055_LOCUS27467</name>
</gene>
<reference evidence="2" key="1">
    <citation type="submission" date="2022-10" db="EMBL/GenBank/DDBJ databases">
        <authorList>
            <person name="Chen Y."/>
            <person name="Dougan E. K."/>
            <person name="Chan C."/>
            <person name="Rhodes N."/>
            <person name="Thang M."/>
        </authorList>
    </citation>
    <scope>NUCLEOTIDE SEQUENCE</scope>
</reference>
<dbReference type="SUPFAM" id="SSF51182">
    <property type="entry name" value="RmlC-like cupins"/>
    <property type="match status" value="1"/>
</dbReference>
<proteinExistence type="predicted"/>
<evidence type="ECO:0000313" key="4">
    <source>
        <dbReference type="Proteomes" id="UP001152797"/>
    </source>
</evidence>
<evidence type="ECO:0000313" key="3">
    <source>
        <dbReference type="EMBL" id="CAL1154793.1"/>
    </source>
</evidence>
<keyword evidence="4" id="KW-1185">Reference proteome</keyword>
<dbReference type="EMBL" id="CAMXCT030002935">
    <property type="protein sequence ID" value="CAL4788730.1"/>
    <property type="molecule type" value="Genomic_DNA"/>
</dbReference>
<evidence type="ECO:0000259" key="1">
    <source>
        <dbReference type="Pfam" id="PF07883"/>
    </source>
</evidence>
<sequence length="760" mass="83396">DRAKSLLGRLRCQDTGSRVLLWQVQDHWDPQGLSDRRACLAIILAEALLLDRALVLPRFTLSAQHNRGAGAVVSDLQKYISLASIPVPLLTRTDDVSDADLDEAVEVLGAADPRRWRRCPKRLMVRWAAGRGFWKSEVHASVLTLAAELHGTGMACTSGLFGPSFLVSSVASAAIGRLGSYVGLHVRRGDKLRMMPGLEEATSPENVLSFLRKVAPDHLRNVYLATDEADTSGYHKALNSAGFACHGRQWLQSLVTPEQGEDLARDNFLCFAVEMNIVDDATLCVRSFNDAMPWFTRCERGSAKVSTASYHLLDRSMHDYILGSSSLGTVCSPEPCSPIDLWRMDADALYEAIMSGELPRLPCSPLLSEANDSPPTILAFENRGPSHCSFTSQWPMRLSPETAEFEAELEILGPLGPVTSAAGVMTWTTYFGPLASFEDEVGGLLRRSTLYGFETLSKRGDPHPAAEIPRGTGAVFVYVSLGRVMLVDQHGTMELRAGHYGVTKAPVSFQLADATRMVAIHSEPFTPLRSFGGPIEAKGRLRYVDGCSDTLLLPPPKLADPCLNLLHFPPGIRQTAHTHPSVRCGLVASGEGYCLDGGSRQLQLQPGTVWVIPKGVQHSFHTTWKELKVIAYHPETDWGPMDENHPMLNRTLVDGSKIDNRLAAHMRADVLQTEQSFIEKWQHRQMEGTFGLAIVQPQSQLEVLTVDAGPGKYLVKYTRNGSPVLSVHPLEKKNHSEPCSLKSQAPCWRVGHGFGFVSIC</sequence>
<reference evidence="3" key="2">
    <citation type="submission" date="2024-04" db="EMBL/GenBank/DDBJ databases">
        <authorList>
            <person name="Chen Y."/>
            <person name="Shah S."/>
            <person name="Dougan E. K."/>
            <person name="Thang M."/>
            <person name="Chan C."/>
        </authorList>
    </citation>
    <scope>NUCLEOTIDE SEQUENCE [LARGE SCALE GENOMIC DNA]</scope>
</reference>
<dbReference type="InterPro" id="IPR011051">
    <property type="entry name" value="RmlC_Cupin_sf"/>
</dbReference>